<name>A0ABS8JL29_9GAMM</name>
<evidence type="ECO:0000256" key="2">
    <source>
        <dbReference type="ARBA" id="ARBA00022448"/>
    </source>
</evidence>
<evidence type="ECO:0000256" key="1">
    <source>
        <dbReference type="ARBA" id="ARBA00004370"/>
    </source>
</evidence>
<dbReference type="RefSeq" id="WP_230528122.1">
    <property type="nucleotide sequence ID" value="NZ_JAJGAK010000004.1"/>
</dbReference>
<dbReference type="InterPro" id="IPR000711">
    <property type="entry name" value="ATPase_OSCP/dsu"/>
</dbReference>
<dbReference type="PANTHER" id="PTHR11910">
    <property type="entry name" value="ATP SYNTHASE DELTA CHAIN"/>
    <property type="match status" value="1"/>
</dbReference>
<dbReference type="HAMAP" id="MF_01416">
    <property type="entry name" value="ATP_synth_delta_bact"/>
    <property type="match status" value="1"/>
</dbReference>
<evidence type="ECO:0000256" key="8">
    <source>
        <dbReference type="HAMAP-Rule" id="MF_01416"/>
    </source>
</evidence>
<dbReference type="PRINTS" id="PR00125">
    <property type="entry name" value="ATPASEDELTA"/>
</dbReference>
<sequence length="178" mass="18626">MSQALTLARPYARAAFSIARDGGALAGWSNALGFAARVAADPQVAALLGNPALTTNDAVTLLSPPESSIDAESFARFVGLLADNRRLPLLPEIAGMFDELRFEAERVVKARVTSATQLPAAELDTIKAALKKRFGREVEVETAIDEALIGGAVIDAGDVVIDGSLRGKLGRLQAALSN</sequence>
<protein>
    <recommendedName>
        <fullName evidence="8">ATP synthase subunit delta</fullName>
    </recommendedName>
    <alternativeName>
        <fullName evidence="8">ATP synthase F(1) sector subunit delta</fullName>
    </alternativeName>
    <alternativeName>
        <fullName evidence="8">F-type ATPase subunit delta</fullName>
        <shortName evidence="8">F-ATPase subunit delta</shortName>
    </alternativeName>
</protein>
<keyword evidence="3 8" id="KW-0375">Hydrogen ion transport</keyword>
<keyword evidence="7 8" id="KW-0066">ATP synthesis</keyword>
<proteinExistence type="inferred from homology"/>
<evidence type="ECO:0000313" key="10">
    <source>
        <dbReference type="Proteomes" id="UP001165293"/>
    </source>
</evidence>
<accession>A0ABS8JL29</accession>
<evidence type="ECO:0000256" key="3">
    <source>
        <dbReference type="ARBA" id="ARBA00022781"/>
    </source>
</evidence>
<dbReference type="NCBIfam" id="NF004402">
    <property type="entry name" value="PRK05758.2-2"/>
    <property type="match status" value="1"/>
</dbReference>
<dbReference type="EMBL" id="JAJGAK010000004">
    <property type="protein sequence ID" value="MCC8364330.1"/>
    <property type="molecule type" value="Genomic_DNA"/>
</dbReference>
<keyword evidence="6 8" id="KW-0139">CF(1)</keyword>
<dbReference type="SUPFAM" id="SSF47928">
    <property type="entry name" value="N-terminal domain of the delta subunit of the F1F0-ATP synthase"/>
    <property type="match status" value="1"/>
</dbReference>
<gene>
    <name evidence="8" type="primary">atpH</name>
    <name evidence="9" type="ORF">LK996_14745</name>
</gene>
<evidence type="ECO:0000256" key="7">
    <source>
        <dbReference type="ARBA" id="ARBA00023310"/>
    </source>
</evidence>
<evidence type="ECO:0000256" key="6">
    <source>
        <dbReference type="ARBA" id="ARBA00023196"/>
    </source>
</evidence>
<comment type="function">
    <text evidence="8">This protein is part of the stalk that links CF(0) to CF(1). It either transmits conformational changes from CF(0) to CF(1) or is implicated in proton conduction.</text>
</comment>
<evidence type="ECO:0000313" key="9">
    <source>
        <dbReference type="EMBL" id="MCC8364330.1"/>
    </source>
</evidence>
<dbReference type="Pfam" id="PF00213">
    <property type="entry name" value="OSCP"/>
    <property type="match status" value="1"/>
</dbReference>
<keyword evidence="2 8" id="KW-0813">Transport</keyword>
<keyword evidence="4 8" id="KW-0406">Ion transport</keyword>
<keyword evidence="10" id="KW-1185">Reference proteome</keyword>
<keyword evidence="5 8" id="KW-0472">Membrane</keyword>
<dbReference type="InterPro" id="IPR026015">
    <property type="entry name" value="ATP_synth_OSCP/delta_N_sf"/>
</dbReference>
<dbReference type="NCBIfam" id="TIGR01145">
    <property type="entry name" value="ATP_synt_delta"/>
    <property type="match status" value="1"/>
</dbReference>
<dbReference type="Proteomes" id="UP001165293">
    <property type="component" value="Unassembled WGS sequence"/>
</dbReference>
<comment type="similarity">
    <text evidence="8">Belongs to the ATPase delta chain family.</text>
</comment>
<evidence type="ECO:0000256" key="5">
    <source>
        <dbReference type="ARBA" id="ARBA00023136"/>
    </source>
</evidence>
<comment type="subcellular location">
    <subcellularLocation>
        <location evidence="8">Cell membrane</location>
        <topology evidence="8">Peripheral membrane protein</topology>
    </subcellularLocation>
    <subcellularLocation>
        <location evidence="1">Membrane</location>
    </subcellularLocation>
</comment>
<reference evidence="9" key="1">
    <citation type="submission" date="2021-10" db="EMBL/GenBank/DDBJ databases">
        <authorList>
            <person name="Lyu M."/>
            <person name="Wang X."/>
            <person name="Meng X."/>
            <person name="Xu K."/>
        </authorList>
    </citation>
    <scope>NUCLEOTIDE SEQUENCE</scope>
    <source>
        <strain evidence="9">A6</strain>
    </source>
</reference>
<comment type="caution">
    <text evidence="9">The sequence shown here is derived from an EMBL/GenBank/DDBJ whole genome shotgun (WGS) entry which is preliminary data.</text>
</comment>
<comment type="function">
    <text evidence="8">F(1)F(0) ATP synthase produces ATP from ADP in the presence of a proton or sodium gradient. F-type ATPases consist of two structural domains, F(1) containing the extramembraneous catalytic core and F(0) containing the membrane proton channel, linked together by a central stalk and a peripheral stalk. During catalysis, ATP synthesis in the catalytic domain of F(1) is coupled via a rotary mechanism of the central stalk subunits to proton translocation.</text>
</comment>
<keyword evidence="8" id="KW-1003">Cell membrane</keyword>
<organism evidence="9 10">
    <name type="scientific">Noviluteimonas lactosilytica</name>
    <dbReference type="NCBI Taxonomy" id="2888523"/>
    <lineage>
        <taxon>Bacteria</taxon>
        <taxon>Pseudomonadati</taxon>
        <taxon>Pseudomonadota</taxon>
        <taxon>Gammaproteobacteria</taxon>
        <taxon>Lysobacterales</taxon>
        <taxon>Lysobacteraceae</taxon>
        <taxon>Noviluteimonas</taxon>
    </lineage>
</organism>
<evidence type="ECO:0000256" key="4">
    <source>
        <dbReference type="ARBA" id="ARBA00023065"/>
    </source>
</evidence>
<dbReference type="Gene3D" id="1.10.520.20">
    <property type="entry name" value="N-terminal domain of the delta subunit of the F1F0-ATP synthase"/>
    <property type="match status" value="1"/>
</dbReference>